<dbReference type="PANTHER" id="PTHR36513">
    <property type="entry name" value="ABC TRANSMEMBRANE TYPE-1 DOMAIN-CONTAINING PROTEIN"/>
    <property type="match status" value="1"/>
</dbReference>
<dbReference type="InterPro" id="IPR029058">
    <property type="entry name" value="AB_hydrolase_fold"/>
</dbReference>
<dbReference type="InterPro" id="IPR014586">
    <property type="entry name" value="UCP033909"/>
</dbReference>
<accession>A0A8J3DLM2</accession>
<comment type="caution">
    <text evidence="1">The sequence shown here is derived from an EMBL/GenBank/DDBJ whole genome shotgun (WGS) entry which is preliminary data.</text>
</comment>
<dbReference type="AlphaFoldDB" id="A0A8J3DLM2"/>
<reference evidence="1" key="1">
    <citation type="journal article" date="2014" name="Int. J. Syst. Evol. Microbiol.">
        <title>Complete genome sequence of Corynebacterium casei LMG S-19264T (=DSM 44701T), isolated from a smear-ripened cheese.</title>
        <authorList>
            <consortium name="US DOE Joint Genome Institute (JGI-PGF)"/>
            <person name="Walter F."/>
            <person name="Albersmeier A."/>
            <person name="Kalinowski J."/>
            <person name="Ruckert C."/>
        </authorList>
    </citation>
    <scope>NUCLEOTIDE SEQUENCE</scope>
    <source>
        <strain evidence="1">KCTC 42097</strain>
    </source>
</reference>
<organism evidence="1 2">
    <name type="scientific">Limoniibacter endophyticus</name>
    <dbReference type="NCBI Taxonomy" id="1565040"/>
    <lineage>
        <taxon>Bacteria</taxon>
        <taxon>Pseudomonadati</taxon>
        <taxon>Pseudomonadota</taxon>
        <taxon>Alphaproteobacteria</taxon>
        <taxon>Hyphomicrobiales</taxon>
        <taxon>Bartonellaceae</taxon>
        <taxon>Limoniibacter</taxon>
    </lineage>
</organism>
<evidence type="ECO:0000313" key="1">
    <source>
        <dbReference type="EMBL" id="GHC60851.1"/>
    </source>
</evidence>
<evidence type="ECO:0000313" key="2">
    <source>
        <dbReference type="Proteomes" id="UP000641137"/>
    </source>
</evidence>
<dbReference type="PANTHER" id="PTHR36513:SF1">
    <property type="entry name" value="TRANSMEMBRANE PROTEIN"/>
    <property type="match status" value="1"/>
</dbReference>
<dbReference type="EMBL" id="BMZO01000001">
    <property type="protein sequence ID" value="GHC60851.1"/>
    <property type="molecule type" value="Genomic_DNA"/>
</dbReference>
<name>A0A8J3DLM2_9HYPH</name>
<dbReference type="RefSeq" id="WP_189486779.1">
    <property type="nucleotide sequence ID" value="NZ_BMZO01000001.1"/>
</dbReference>
<sequence>MHLRFLKSRLIFPLLSALILSGCVGENAREIMGRMPYNLGRVEVAGIHEIFVATTRKKAEKPREIYGGLRSDGMSYATVTISVPLTHKTGHLERPTTSILKPHEYFTAVKMEAYQDRAAISPRLSEQIRKTNGRVLLFVHGYNTYFDESVYRMTQIVHDSGYGGTPFLFTWASAGRLIDYVYDNNSATMARDSLEETFRMLSANGATRIDVIAHSMGNWLLMETFRQMALAKETKMRERLGDVLLASPDIDVDVFKTQMRRIGKPEKPFILMYSKNDRALSLSGLIAGNRPRLGGISDAKDIAELGIIAVDVSSVSGGDPLGHTRFAENPELIKMLGQQLERDDELSAASDGNIASGVDGLARGLGQTLSSAASIIITTPLSVARIAASGNGR</sequence>
<proteinExistence type="predicted"/>
<keyword evidence="2" id="KW-1185">Reference proteome</keyword>
<dbReference type="Pfam" id="PF05990">
    <property type="entry name" value="DUF900"/>
    <property type="match status" value="1"/>
</dbReference>
<gene>
    <name evidence="1" type="ORF">GCM10010136_01120</name>
</gene>
<evidence type="ECO:0008006" key="3">
    <source>
        <dbReference type="Google" id="ProtNLM"/>
    </source>
</evidence>
<dbReference type="InterPro" id="IPR010297">
    <property type="entry name" value="DUF900_hydrolase"/>
</dbReference>
<protein>
    <recommendedName>
        <fullName evidence="3">Esterase/lipase superfamily enzyme</fullName>
    </recommendedName>
</protein>
<dbReference type="PIRSF" id="PIRSF033909">
    <property type="entry name" value="UCP033909"/>
    <property type="match status" value="1"/>
</dbReference>
<dbReference type="PROSITE" id="PS51257">
    <property type="entry name" value="PROKAR_LIPOPROTEIN"/>
    <property type="match status" value="1"/>
</dbReference>
<reference evidence="1" key="2">
    <citation type="submission" date="2020-09" db="EMBL/GenBank/DDBJ databases">
        <authorList>
            <person name="Sun Q."/>
            <person name="Kim S."/>
        </authorList>
    </citation>
    <scope>NUCLEOTIDE SEQUENCE</scope>
    <source>
        <strain evidence="1">KCTC 42097</strain>
    </source>
</reference>
<dbReference type="Gene3D" id="3.40.50.1820">
    <property type="entry name" value="alpha/beta hydrolase"/>
    <property type="match status" value="1"/>
</dbReference>
<dbReference type="SUPFAM" id="SSF53474">
    <property type="entry name" value="alpha/beta-Hydrolases"/>
    <property type="match status" value="1"/>
</dbReference>
<dbReference type="Proteomes" id="UP000641137">
    <property type="component" value="Unassembled WGS sequence"/>
</dbReference>